<dbReference type="AlphaFoldDB" id="A0A1W1IAB0"/>
<evidence type="ECO:0000313" key="2">
    <source>
        <dbReference type="Proteomes" id="UP000192042"/>
    </source>
</evidence>
<accession>A0A1W1IAB0</accession>
<gene>
    <name evidence="1" type="ORF">NSJP_3763</name>
</gene>
<name>A0A1W1IAB0_9BACT</name>
<protein>
    <submittedName>
        <fullName evidence="1">Uncharacterized protein</fullName>
    </submittedName>
</protein>
<dbReference type="KEGG" id="nja:NSJP_3763"/>
<dbReference type="EMBL" id="LT828648">
    <property type="protein sequence ID" value="SLM49930.1"/>
    <property type="molecule type" value="Genomic_DNA"/>
</dbReference>
<dbReference type="STRING" id="1325564.NSJP_3763"/>
<evidence type="ECO:0000313" key="1">
    <source>
        <dbReference type="EMBL" id="SLM49930.1"/>
    </source>
</evidence>
<keyword evidence="2" id="KW-1185">Reference proteome</keyword>
<organism evidence="1 2">
    <name type="scientific">Nitrospira japonica</name>
    <dbReference type="NCBI Taxonomy" id="1325564"/>
    <lineage>
        <taxon>Bacteria</taxon>
        <taxon>Pseudomonadati</taxon>
        <taxon>Nitrospirota</taxon>
        <taxon>Nitrospiria</taxon>
        <taxon>Nitrospirales</taxon>
        <taxon>Nitrospiraceae</taxon>
        <taxon>Nitrospira</taxon>
    </lineage>
</organism>
<proteinExistence type="predicted"/>
<reference evidence="1 2" key="1">
    <citation type="submission" date="2017-03" db="EMBL/GenBank/DDBJ databases">
        <authorList>
            <person name="Afonso C.L."/>
            <person name="Miller P.J."/>
            <person name="Scott M.A."/>
            <person name="Spackman E."/>
            <person name="Goraichik I."/>
            <person name="Dimitrov K.M."/>
            <person name="Suarez D.L."/>
            <person name="Swayne D.E."/>
        </authorList>
    </citation>
    <scope>NUCLEOTIDE SEQUENCE [LARGE SCALE GENOMIC DNA]</scope>
    <source>
        <strain evidence="1">Genome sequencing of Nitrospira japonica strain NJ11</strain>
    </source>
</reference>
<dbReference type="Proteomes" id="UP000192042">
    <property type="component" value="Chromosome I"/>
</dbReference>
<sequence>MLRFDQPDGLYHLISLCSACQPDRLAKRFNRMTFVVSTKQSGQNPHCVKVTDVFKTDSDRASLKRPIVGRPIAQIRADI</sequence>